<dbReference type="SUPFAM" id="SSF56059">
    <property type="entry name" value="Glutathione synthetase ATP-binding domain-like"/>
    <property type="match status" value="1"/>
</dbReference>
<dbReference type="EMBL" id="BAAAZX010000050">
    <property type="protein sequence ID" value="GAA4030534.1"/>
    <property type="molecule type" value="Genomic_DNA"/>
</dbReference>
<evidence type="ECO:0000259" key="1">
    <source>
        <dbReference type="Pfam" id="PF21068"/>
    </source>
</evidence>
<dbReference type="InterPro" id="IPR048936">
    <property type="entry name" value="MvdD-like_ATPgrasp"/>
</dbReference>
<feature type="domain" description="MvdD-like pre-ATP grasp" evidence="1">
    <location>
        <begin position="9"/>
        <end position="122"/>
    </location>
</feature>
<dbReference type="PANTHER" id="PTHR21621">
    <property type="entry name" value="RIBOSOMAL PROTEIN S6 MODIFICATION PROTEIN"/>
    <property type="match status" value="1"/>
</dbReference>
<dbReference type="Pfam" id="PF21068">
    <property type="entry name" value="ATPgraspMvdD"/>
    <property type="match status" value="1"/>
</dbReference>
<keyword evidence="3" id="KW-1185">Reference proteome</keyword>
<gene>
    <name evidence="2" type="primary">tgmB_2</name>
    <name evidence="2" type="ORF">GCM10022232_90520</name>
</gene>
<dbReference type="Proteomes" id="UP001500456">
    <property type="component" value="Unassembled WGS sequence"/>
</dbReference>
<protein>
    <submittedName>
        <fullName evidence="2">ATP-grasp ribosomal peptide maturase</fullName>
    </submittedName>
</protein>
<accession>A0ABP7TS99</accession>
<proteinExistence type="predicted"/>
<dbReference type="InterPro" id="IPR026449">
    <property type="entry name" value="GRASP_SAV_5884"/>
</dbReference>
<dbReference type="PANTHER" id="PTHR21621:SF0">
    <property type="entry name" value="BETA-CITRYLGLUTAMATE SYNTHASE B-RELATED"/>
    <property type="match status" value="1"/>
</dbReference>
<organism evidence="2 3">
    <name type="scientific">Streptomyces plumbiresistens</name>
    <dbReference type="NCBI Taxonomy" id="511811"/>
    <lineage>
        <taxon>Bacteria</taxon>
        <taxon>Bacillati</taxon>
        <taxon>Actinomycetota</taxon>
        <taxon>Actinomycetes</taxon>
        <taxon>Kitasatosporales</taxon>
        <taxon>Streptomycetaceae</taxon>
        <taxon>Streptomyces</taxon>
    </lineage>
</organism>
<evidence type="ECO:0000313" key="3">
    <source>
        <dbReference type="Proteomes" id="UP001500456"/>
    </source>
</evidence>
<comment type="caution">
    <text evidence="2">The sequence shown here is derived from an EMBL/GenBank/DDBJ whole genome shotgun (WGS) entry which is preliminary data.</text>
</comment>
<sequence length="329" mass="36846">MAMTGERPVLVATEVNDVTADMVIAHINQRGVPVVRFNPADFGTDLTMSARFGIGPSLVTGQIRTPSRIVGLERVGAVYWRRPVWPLFEHLQDADAQFATAQVRYGLGGTLYGLQGCLWLNHPLRNAAADYKPTQLALAHRMGFSVPPTLVTNDPNEARRFIREHRQVIHKALRWTPYQRDGVGLTSWAEPVSAEELDETVRFTPHLFQARVDKVADLRVLIVGRRTFAVRIDSDLLDWRRDYSALTYSVVELPNRMEKTLLAYLDHFGLASGSFDLAVDRDGAFHWLELNPNGQWGWLEERTGLEMAAAFAQLLVEGSLAEGEADARA</sequence>
<name>A0ABP7TS99_9ACTN</name>
<dbReference type="Gene3D" id="3.30.470.20">
    <property type="entry name" value="ATP-grasp fold, B domain"/>
    <property type="match status" value="1"/>
</dbReference>
<dbReference type="NCBIfam" id="TIGR04187">
    <property type="entry name" value="GRASP_SAV_5884"/>
    <property type="match status" value="1"/>
</dbReference>
<evidence type="ECO:0000313" key="2">
    <source>
        <dbReference type="EMBL" id="GAA4030534.1"/>
    </source>
</evidence>
<reference evidence="3" key="1">
    <citation type="journal article" date="2019" name="Int. J. Syst. Evol. Microbiol.">
        <title>The Global Catalogue of Microorganisms (GCM) 10K type strain sequencing project: providing services to taxonomists for standard genome sequencing and annotation.</title>
        <authorList>
            <consortium name="The Broad Institute Genomics Platform"/>
            <consortium name="The Broad Institute Genome Sequencing Center for Infectious Disease"/>
            <person name="Wu L."/>
            <person name="Ma J."/>
        </authorList>
    </citation>
    <scope>NUCLEOTIDE SEQUENCE [LARGE SCALE GENOMIC DNA]</scope>
    <source>
        <strain evidence="3">JCM 16924</strain>
    </source>
</reference>